<feature type="region of interest" description="Disordered" evidence="2">
    <location>
        <begin position="21"/>
        <end position="88"/>
    </location>
</feature>
<feature type="region of interest" description="Disordered" evidence="2">
    <location>
        <begin position="424"/>
        <end position="467"/>
    </location>
</feature>
<accession>A0A8B9NEP0</accession>
<organism evidence="3 4">
    <name type="scientific">Accipiter nisus</name>
    <name type="common">Eurasian sparrowhawk</name>
    <dbReference type="NCBI Taxonomy" id="211598"/>
    <lineage>
        <taxon>Eukaryota</taxon>
        <taxon>Metazoa</taxon>
        <taxon>Chordata</taxon>
        <taxon>Craniata</taxon>
        <taxon>Vertebrata</taxon>
        <taxon>Euteleostomi</taxon>
        <taxon>Archelosauria</taxon>
        <taxon>Archosauria</taxon>
        <taxon>Dinosauria</taxon>
        <taxon>Saurischia</taxon>
        <taxon>Theropoda</taxon>
        <taxon>Coelurosauria</taxon>
        <taxon>Aves</taxon>
        <taxon>Neognathae</taxon>
        <taxon>Neoaves</taxon>
        <taxon>Telluraves</taxon>
        <taxon>Accipitrimorphae</taxon>
        <taxon>Accipitriformes</taxon>
        <taxon>Accipitridae</taxon>
        <taxon>Accipitrinae</taxon>
        <taxon>Accipiter</taxon>
    </lineage>
</organism>
<feature type="compositionally biased region" description="Low complexity" evidence="2">
    <location>
        <begin position="424"/>
        <end position="439"/>
    </location>
</feature>
<feature type="compositionally biased region" description="Low complexity" evidence="2">
    <location>
        <begin position="71"/>
        <end position="83"/>
    </location>
</feature>
<protein>
    <submittedName>
        <fullName evidence="3">Uncharacterized protein</fullName>
    </submittedName>
</protein>
<evidence type="ECO:0000256" key="1">
    <source>
        <dbReference type="ARBA" id="ARBA00004123"/>
    </source>
</evidence>
<feature type="region of interest" description="Disordered" evidence="2">
    <location>
        <begin position="324"/>
        <end position="348"/>
    </location>
</feature>
<feature type="region of interest" description="Disordered" evidence="2">
    <location>
        <begin position="196"/>
        <end position="225"/>
    </location>
</feature>
<reference evidence="3" key="1">
    <citation type="submission" date="2025-08" db="UniProtKB">
        <authorList>
            <consortium name="Ensembl"/>
        </authorList>
    </citation>
    <scope>IDENTIFICATION</scope>
</reference>
<name>A0A8B9NEP0_9AVES</name>
<dbReference type="GO" id="GO:0033553">
    <property type="term" value="C:rDNA heterochromatin"/>
    <property type="evidence" value="ECO:0007669"/>
    <property type="project" value="TreeGrafter"/>
</dbReference>
<dbReference type="Proteomes" id="UP000694541">
    <property type="component" value="Unplaced"/>
</dbReference>
<feature type="compositionally biased region" description="Polar residues" evidence="2">
    <location>
        <begin position="54"/>
        <end position="70"/>
    </location>
</feature>
<dbReference type="AlphaFoldDB" id="A0A8B9NEP0"/>
<reference evidence="3" key="2">
    <citation type="submission" date="2025-09" db="UniProtKB">
        <authorList>
            <consortium name="Ensembl"/>
        </authorList>
    </citation>
    <scope>IDENTIFICATION</scope>
</reference>
<feature type="region of interest" description="Disordered" evidence="2">
    <location>
        <begin position="106"/>
        <end position="156"/>
    </location>
</feature>
<comment type="subcellular location">
    <subcellularLocation>
        <location evidence="1">Nucleus</location>
    </subcellularLocation>
</comment>
<sequence length="467" mass="47696">MMPFLLSAEMETNNHFNFTGLSSAPAASGPKPTPASGDSPFTHGSPLNFPPQGKSLNGGMNVNGFSTVSHPSTSGTFTSSSPPAGTPPLRPYDCLWDYAPYPPAGTGGLKDSSPTAPPLSGLGHFPLNGIAGGSRPASPGHGTNLRGAGQEFWGNGTPGPMGLNFDSQELYDSFHDQSFELMQNGPASFYTAAQPSPMLGSGTQPFSLPSGPPEEPGAGEGHADAAAKEIPPAIAENGGGLVGSMELEEAQPGRSPALPVRAGRALGCGTAAQTGGCWIPSRNGGSWASRSLGRPSPSDPPALCPGRGLACRGSQSRCWDLVKPGRAQPAASPPAERRSPPLRGRAREPWGGRVLREGWVPGGGPETNRPGANGGGWCRVIPRGGGGRASGSVTVTSRCYGVCFQSVVPFRLEDLQLQRVCPRSGAAGAGGACPSPRGGQRLPGGRVAHRPSPGGRPHSQRRPPGAL</sequence>
<proteinExistence type="predicted"/>
<evidence type="ECO:0000256" key="2">
    <source>
        <dbReference type="SAM" id="MobiDB-lite"/>
    </source>
</evidence>
<keyword evidence="4" id="KW-1185">Reference proteome</keyword>
<evidence type="ECO:0000313" key="3">
    <source>
        <dbReference type="Ensembl" id="ENSANIP00000018018.1"/>
    </source>
</evidence>
<dbReference type="PANTHER" id="PTHR45915:SF5">
    <property type="entry name" value="BROMODOMAIN ADJACENT TO ZINC FINGER DOMAIN PROTEIN 2A"/>
    <property type="match status" value="1"/>
</dbReference>
<dbReference type="GO" id="GO:0005634">
    <property type="term" value="C:nucleus"/>
    <property type="evidence" value="ECO:0007669"/>
    <property type="project" value="UniProtKB-SubCell"/>
</dbReference>
<feature type="compositionally biased region" description="Basic and acidic residues" evidence="2">
    <location>
        <begin position="335"/>
        <end position="348"/>
    </location>
</feature>
<evidence type="ECO:0000313" key="4">
    <source>
        <dbReference type="Proteomes" id="UP000694541"/>
    </source>
</evidence>
<dbReference type="PANTHER" id="PTHR45915">
    <property type="entry name" value="TRANSCRIPTION INTERMEDIARY FACTOR"/>
    <property type="match status" value="1"/>
</dbReference>
<dbReference type="Ensembl" id="ENSANIT00000018629.1">
    <property type="protein sequence ID" value="ENSANIP00000018018.1"/>
    <property type="gene ID" value="ENSANIG00000012243.1"/>
</dbReference>